<dbReference type="GO" id="GO:0016787">
    <property type="term" value="F:hydrolase activity"/>
    <property type="evidence" value="ECO:0007669"/>
    <property type="project" value="UniProtKB-KW"/>
</dbReference>
<dbReference type="SUPFAM" id="SSF56281">
    <property type="entry name" value="Metallo-hydrolase/oxidoreductase"/>
    <property type="match status" value="1"/>
</dbReference>
<dbReference type="AlphaFoldDB" id="A0A6N6JF38"/>
<proteinExistence type="predicted"/>
<organism evidence="1 2">
    <name type="scientific">Litoreibacter roseus</name>
    <dbReference type="NCBI Taxonomy" id="2601869"/>
    <lineage>
        <taxon>Bacteria</taxon>
        <taxon>Pseudomonadati</taxon>
        <taxon>Pseudomonadota</taxon>
        <taxon>Alphaproteobacteria</taxon>
        <taxon>Rhodobacterales</taxon>
        <taxon>Roseobacteraceae</taxon>
        <taxon>Litoreibacter</taxon>
    </lineage>
</organism>
<dbReference type="Pfam" id="PF13483">
    <property type="entry name" value="Lactamase_B_3"/>
    <property type="match status" value="1"/>
</dbReference>
<name>A0A6N6JF38_9RHOB</name>
<sequence length="232" mass="25714">MDARQPVKIVWYGHAAFGLRPDKGPRVVTDPYTPEGVGYAPITDPADLVLISSDDDSAHCRADLISGSPEVVNCLKVAQSGGTQTAAGVEITAIEAAEWDHHPDHAVPGQNGMYRFTLDGIKFAHMGDVGNPLTEAQQTFFEDVDVLFALAGGYLTLELPDLMQMIHRTRPKLVIPMHFRTLTYKPRNTKWIESFLSHFKEDDIDFAFSSEVDLTADAIPNQTRVLVMDYVR</sequence>
<reference evidence="1 2" key="1">
    <citation type="submission" date="2019-12" db="EMBL/GenBank/DDBJ databases">
        <title>Litoreibacter badius sp. nov., a novel bacteriochlorophyll a-containing bacterium in the genus Litoreibacter.</title>
        <authorList>
            <person name="Kanamuro M."/>
            <person name="Takabe Y."/>
            <person name="Mori K."/>
            <person name="Takaichi S."/>
            <person name="Hanada S."/>
        </authorList>
    </citation>
    <scope>NUCLEOTIDE SEQUENCE [LARGE SCALE GENOMIC DNA]</scope>
    <source>
        <strain evidence="1 2">K6</strain>
    </source>
</reference>
<gene>
    <name evidence="1" type="ORF">KIN_20350</name>
</gene>
<accession>A0A6N6JF38</accession>
<protein>
    <submittedName>
        <fullName evidence="1">MBL fold metallo-hydrolase</fullName>
    </submittedName>
</protein>
<dbReference type="Proteomes" id="UP000436822">
    <property type="component" value="Unassembled WGS sequence"/>
</dbReference>
<dbReference type="EMBL" id="BLJE01000002">
    <property type="protein sequence ID" value="GFE64961.1"/>
    <property type="molecule type" value="Genomic_DNA"/>
</dbReference>
<evidence type="ECO:0000313" key="2">
    <source>
        <dbReference type="Proteomes" id="UP000436822"/>
    </source>
</evidence>
<comment type="caution">
    <text evidence="1">The sequence shown here is derived from an EMBL/GenBank/DDBJ whole genome shotgun (WGS) entry which is preliminary data.</text>
</comment>
<dbReference type="PANTHER" id="PTHR39189:SF1">
    <property type="entry name" value="UPF0173 METAL-DEPENDENT HYDROLASE YTKL"/>
    <property type="match status" value="1"/>
</dbReference>
<dbReference type="Gene3D" id="3.60.15.10">
    <property type="entry name" value="Ribonuclease Z/Hydroxyacylglutathione hydrolase-like"/>
    <property type="match status" value="1"/>
</dbReference>
<keyword evidence="2" id="KW-1185">Reference proteome</keyword>
<dbReference type="PANTHER" id="PTHR39189">
    <property type="entry name" value="UPF0173 METAL-DEPENDENT HYDROLASE YTKL"/>
    <property type="match status" value="1"/>
</dbReference>
<keyword evidence="1" id="KW-0378">Hydrolase</keyword>
<evidence type="ECO:0000313" key="1">
    <source>
        <dbReference type="EMBL" id="GFE64961.1"/>
    </source>
</evidence>
<dbReference type="InterPro" id="IPR036866">
    <property type="entry name" value="RibonucZ/Hydroxyglut_hydro"/>
</dbReference>